<feature type="transmembrane region" description="Helical" evidence="1">
    <location>
        <begin position="21"/>
        <end position="42"/>
    </location>
</feature>
<organism evidence="2 3">
    <name type="scientific">Klebsiella variicola (strain 342)</name>
    <name type="common">Klebsiella pneumoniae</name>
    <dbReference type="NCBI Taxonomy" id="507522"/>
    <lineage>
        <taxon>Bacteria</taxon>
        <taxon>Pseudomonadati</taxon>
        <taxon>Pseudomonadota</taxon>
        <taxon>Gammaproteobacteria</taxon>
        <taxon>Enterobacterales</taxon>
        <taxon>Enterobacteriaceae</taxon>
        <taxon>Klebsiella/Raoultella group</taxon>
        <taxon>Klebsiella</taxon>
        <taxon>Klebsiella pneumoniae complex</taxon>
    </lineage>
</organism>
<dbReference type="AlphaFoldDB" id="B5XWL1"/>
<dbReference type="KEGG" id="kpe:KPK_2343"/>
<dbReference type="Proteomes" id="UP000001734">
    <property type="component" value="Chromosome"/>
</dbReference>
<dbReference type="HOGENOM" id="CLU_3234862_0_0_6"/>
<accession>B5XWL1</accession>
<proteinExistence type="predicted"/>
<gene>
    <name evidence="2" type="ordered locus">KPK_2343</name>
</gene>
<evidence type="ECO:0000256" key="1">
    <source>
        <dbReference type="SAM" id="Phobius"/>
    </source>
</evidence>
<dbReference type="BioCyc" id="KPNE507522:GI0B-2336-MONOMER"/>
<protein>
    <submittedName>
        <fullName evidence="2">Uncharacterized protein</fullName>
    </submittedName>
</protein>
<keyword evidence="1" id="KW-0812">Transmembrane</keyword>
<reference evidence="2 3" key="1">
    <citation type="journal article" date="2008" name="PLoS Genet.">
        <title>Complete genome sequence of the N2-fixing broad host range endophyte Klebsiella pneumoniae 342 and virulence predictions verified in mice.</title>
        <authorList>
            <person name="Fouts D.E."/>
            <person name="Tyler H.L."/>
            <person name="DeBoy R.T."/>
            <person name="Daugherty S."/>
            <person name="Ren Q."/>
            <person name="Badger J.H."/>
            <person name="Durkin A.S."/>
            <person name="Huot H."/>
            <person name="Shrivastava S."/>
            <person name="Kothari S."/>
            <person name="Dodson R.J."/>
            <person name="Mohamoud Y."/>
            <person name="Khouri H."/>
            <person name="Roesch L.F."/>
            <person name="Krogfelt K.A."/>
            <person name="Struve C."/>
            <person name="Triplett E.W."/>
            <person name="Methe B.A."/>
        </authorList>
    </citation>
    <scope>NUCLEOTIDE SEQUENCE [LARGE SCALE GENOMIC DNA]</scope>
    <source>
        <strain evidence="2 3">342</strain>
    </source>
</reference>
<evidence type="ECO:0000313" key="3">
    <source>
        <dbReference type="Proteomes" id="UP000001734"/>
    </source>
</evidence>
<keyword evidence="1" id="KW-0472">Membrane</keyword>
<evidence type="ECO:0000313" key="2">
    <source>
        <dbReference type="EMBL" id="ACI08997.1"/>
    </source>
</evidence>
<keyword evidence="1" id="KW-1133">Transmembrane helix</keyword>
<sequence>MINRRRTAPVFFQEDIMLQRYRFELLLLLLIVCALFTLRLMFK</sequence>
<name>B5XWL1_KLEV3</name>
<dbReference type="EMBL" id="CP000964">
    <property type="protein sequence ID" value="ACI08997.1"/>
    <property type="molecule type" value="Genomic_DNA"/>
</dbReference>